<evidence type="ECO:0000313" key="1">
    <source>
        <dbReference type="EMBL" id="KAJ1899765.1"/>
    </source>
</evidence>
<name>A0ACC1IS05_9FUNG</name>
<organism evidence="1 2">
    <name type="scientific">Kickxella alabastrina</name>
    <dbReference type="NCBI Taxonomy" id="61397"/>
    <lineage>
        <taxon>Eukaryota</taxon>
        <taxon>Fungi</taxon>
        <taxon>Fungi incertae sedis</taxon>
        <taxon>Zoopagomycota</taxon>
        <taxon>Kickxellomycotina</taxon>
        <taxon>Kickxellomycetes</taxon>
        <taxon>Kickxellales</taxon>
        <taxon>Kickxellaceae</taxon>
        <taxon>Kickxella</taxon>
    </lineage>
</organism>
<keyword evidence="2" id="KW-1185">Reference proteome</keyword>
<keyword evidence="1" id="KW-0560">Oxidoreductase</keyword>
<gene>
    <name evidence="1" type="primary">MDV1_1</name>
    <name evidence="1" type="ORF">LPJ66_001906</name>
</gene>
<proteinExistence type="predicted"/>
<accession>A0ACC1IS05</accession>
<dbReference type="EC" id="1.14.11.27" evidence="1"/>
<sequence>MRRKSVTAGVGGSGSNEQYNSYDATSSQGFLVRMVNKILFRNGPNSIVNRLLRGAGKGIDGVDVKNRLLTGGKDGSAGRQSRNSKRQSAALSADALLSEAPAIGTAPSLLSGFTAFLQTDHSHRPRKGHSGSPAQSDGSPGRGQADECDIKPPIMSVAEFEVMLARTPAEMIAEVLAERKEEYSEYLRRLETARRQLVQRLKEVDDRIMSAVTECKEIAGRLAAAEDMSGQPKSGGSSLDSKSNSESIGDNQGNPLTMAALVEDISDDGDDDDDAGVYEQDDVPRLRKLDHLFRGHYGAVTALDSDPDMGLIASGSLDTQVRVWDSDTGACKYVIRGHNDIIRGVQFYDRFLLTAANDHRVRMWDLSLLDSVQPQPSTMIMREEYMPSSRRPADESNADDEDDDEDENENENGPTMAMTLQSTTPPMTPTICRPVPPLDLCCENAFIGHTDAVTCFQANSGTLISGSADKTVREWDLTTGMLRQTIDITWATRDSAQNTRLGGGSHGPLTMQHRQPWGRAPLSFSTGALSSSLSARGTDYGNGGFIGALQFYDFALATGSADGALRLWDLRTAQPHRQLFGHSQPITSLRFDDRSVLTGSLDGLMILWDLRTGQALQKVAFGGPVSSAQLVMEQRGNSGGKQSKAAHASECWVAAADSSLHRYNANSMQHVRYASDYGLMNSNQSRERLGHVSSGTSMVTRIHCQDKSSVVVSGDSDGIVKLWSI</sequence>
<dbReference type="EMBL" id="JANBPG010000127">
    <property type="protein sequence ID" value="KAJ1899765.1"/>
    <property type="molecule type" value="Genomic_DNA"/>
</dbReference>
<protein>
    <submittedName>
        <fullName evidence="1">Mitochondrial fission protein</fullName>
        <ecNumber evidence="1">1.14.11.27</ecNumber>
    </submittedName>
</protein>
<comment type="caution">
    <text evidence="1">The sequence shown here is derived from an EMBL/GenBank/DDBJ whole genome shotgun (WGS) entry which is preliminary data.</text>
</comment>
<evidence type="ECO:0000313" key="2">
    <source>
        <dbReference type="Proteomes" id="UP001150581"/>
    </source>
</evidence>
<reference evidence="1" key="1">
    <citation type="submission" date="2022-07" db="EMBL/GenBank/DDBJ databases">
        <title>Phylogenomic reconstructions and comparative analyses of Kickxellomycotina fungi.</title>
        <authorList>
            <person name="Reynolds N.K."/>
            <person name="Stajich J.E."/>
            <person name="Barry K."/>
            <person name="Grigoriev I.V."/>
            <person name="Crous P."/>
            <person name="Smith M.E."/>
        </authorList>
    </citation>
    <scope>NUCLEOTIDE SEQUENCE</scope>
    <source>
        <strain evidence="1">Benny 63K</strain>
    </source>
</reference>
<dbReference type="Proteomes" id="UP001150581">
    <property type="component" value="Unassembled WGS sequence"/>
</dbReference>